<evidence type="ECO:0000256" key="2">
    <source>
        <dbReference type="ARBA" id="ARBA00022448"/>
    </source>
</evidence>
<dbReference type="CDD" id="cd04216">
    <property type="entry name" value="Phytocyanin"/>
    <property type="match status" value="1"/>
</dbReference>
<feature type="region of interest" description="Disordered" evidence="12">
    <location>
        <begin position="125"/>
        <end position="164"/>
    </location>
</feature>
<organism evidence="16 17">
    <name type="scientific">Cryptomeria japonica</name>
    <name type="common">Japanese cedar</name>
    <name type="synonym">Cupressus japonica</name>
    <dbReference type="NCBI Taxonomy" id="3369"/>
    <lineage>
        <taxon>Eukaryota</taxon>
        <taxon>Viridiplantae</taxon>
        <taxon>Streptophyta</taxon>
        <taxon>Embryophyta</taxon>
        <taxon>Tracheophyta</taxon>
        <taxon>Spermatophyta</taxon>
        <taxon>Pinopsida</taxon>
        <taxon>Pinidae</taxon>
        <taxon>Conifers II</taxon>
        <taxon>Cupressales</taxon>
        <taxon>Cupressaceae</taxon>
        <taxon>Cryptomeria</taxon>
    </lineage>
</organism>
<evidence type="ECO:0000256" key="8">
    <source>
        <dbReference type="ARBA" id="ARBA00023008"/>
    </source>
</evidence>
<evidence type="ECO:0000313" key="15">
    <source>
        <dbReference type="EMBL" id="GLJ58732.1"/>
    </source>
</evidence>
<dbReference type="GO" id="GO:0009055">
    <property type="term" value="F:electron transfer activity"/>
    <property type="evidence" value="ECO:0007669"/>
    <property type="project" value="InterPro"/>
</dbReference>
<keyword evidence="9" id="KW-0472">Membrane</keyword>
<reference evidence="16" key="1">
    <citation type="submission" date="2022-12" db="EMBL/GenBank/DDBJ databases">
        <title>Chromosome-Level Genome Assembly of Japanese Cedar (Cryptomeriajaponica D. Don).</title>
        <authorList>
            <person name="Fujino T."/>
            <person name="Yamaguchi K."/>
            <person name="Yokoyama T."/>
            <person name="Hamanaka T."/>
            <person name="Harazono Y."/>
            <person name="Kamada H."/>
            <person name="Kobayashi W."/>
            <person name="Ujino-Ihara T."/>
            <person name="Uchiyama K."/>
            <person name="Matsumoto A."/>
            <person name="Izuno A."/>
            <person name="Tsumura Y."/>
            <person name="Toyoda A."/>
            <person name="Shigenobu S."/>
            <person name="Moriguchi Y."/>
            <person name="Ueno S."/>
            <person name="Kasahara M."/>
        </authorList>
    </citation>
    <scope>NUCLEOTIDE SEQUENCE</scope>
</reference>
<keyword evidence="7" id="KW-1133">Transmembrane helix</keyword>
<dbReference type="SUPFAM" id="SSF49503">
    <property type="entry name" value="Cupredoxins"/>
    <property type="match status" value="1"/>
</dbReference>
<keyword evidence="5 13" id="KW-0732">Signal</keyword>
<name>A0AAD3NNU8_CRYJA</name>
<evidence type="ECO:0000256" key="3">
    <source>
        <dbReference type="ARBA" id="ARBA00022692"/>
    </source>
</evidence>
<dbReference type="FunFam" id="2.60.40.420:FF:000067">
    <property type="entry name" value="Cupredoxin superfamily protein"/>
    <property type="match status" value="1"/>
</dbReference>
<keyword evidence="4" id="KW-0479">Metal-binding</keyword>
<evidence type="ECO:0000256" key="1">
    <source>
        <dbReference type="ARBA" id="ARBA00004479"/>
    </source>
</evidence>
<feature type="domain" description="Phytocyanin" evidence="14">
    <location>
        <begin position="26"/>
        <end position="128"/>
    </location>
</feature>
<evidence type="ECO:0000313" key="17">
    <source>
        <dbReference type="Proteomes" id="UP001234787"/>
    </source>
</evidence>
<evidence type="ECO:0000259" key="14">
    <source>
        <dbReference type="PROSITE" id="PS51485"/>
    </source>
</evidence>
<keyword evidence="17" id="KW-1185">Reference proteome</keyword>
<evidence type="ECO:0000313" key="16">
    <source>
        <dbReference type="EMBL" id="GLJ59195.1"/>
    </source>
</evidence>
<keyword evidence="10" id="KW-1015">Disulfide bond</keyword>
<dbReference type="Pfam" id="PF02298">
    <property type="entry name" value="Cu_bind_like"/>
    <property type="match status" value="1"/>
</dbReference>
<keyword evidence="3" id="KW-0812">Transmembrane</keyword>
<keyword evidence="2" id="KW-0813">Transport</keyword>
<feature type="compositionally biased region" description="Low complexity" evidence="12">
    <location>
        <begin position="149"/>
        <end position="164"/>
    </location>
</feature>
<dbReference type="Proteomes" id="UP001234787">
    <property type="component" value="Unassembled WGS sequence"/>
</dbReference>
<protein>
    <recommendedName>
        <fullName evidence="14">Phytocyanin domain-containing protein</fullName>
    </recommendedName>
</protein>
<feature type="signal peptide" evidence="13">
    <location>
        <begin position="1"/>
        <end position="24"/>
    </location>
</feature>
<dbReference type="InterPro" id="IPR008972">
    <property type="entry name" value="Cupredoxin"/>
</dbReference>
<evidence type="ECO:0000256" key="5">
    <source>
        <dbReference type="ARBA" id="ARBA00022729"/>
    </source>
</evidence>
<gene>
    <name evidence="15" type="ORF">SUGI_1472450</name>
    <name evidence="16" type="ORF">SUGI_1497100</name>
</gene>
<dbReference type="GO" id="GO:0046872">
    <property type="term" value="F:metal ion binding"/>
    <property type="evidence" value="ECO:0007669"/>
    <property type="project" value="UniProtKB-KW"/>
</dbReference>
<dbReference type="EMBL" id="BSEH01000508">
    <property type="protein sequence ID" value="GLJ58732.1"/>
    <property type="molecule type" value="Genomic_DNA"/>
</dbReference>
<sequence length="179" mass="19372">MTMGTAGVLFAVVSLLSFLVACQGTKVYTVGDEAGWTLGYDYHKWAAGKKFHVGDTLVFNYFHNEMSVHNVVRVNATAYAKCVSDPNMGLYESGSDKVILNAPGHMWFICGTPGHCERGMKLKINVRKPHPNKRNTPSPAPAPTTEGIPASSPASSPASASAPASDPLFLKRLTWLPWH</sequence>
<dbReference type="InterPro" id="IPR003245">
    <property type="entry name" value="Phytocyanin_dom"/>
</dbReference>
<evidence type="ECO:0000256" key="10">
    <source>
        <dbReference type="ARBA" id="ARBA00023157"/>
    </source>
</evidence>
<dbReference type="GO" id="GO:0005886">
    <property type="term" value="C:plasma membrane"/>
    <property type="evidence" value="ECO:0007669"/>
    <property type="project" value="TreeGrafter"/>
</dbReference>
<evidence type="ECO:0000256" key="11">
    <source>
        <dbReference type="ARBA" id="ARBA00023180"/>
    </source>
</evidence>
<proteinExistence type="predicted"/>
<comment type="subcellular location">
    <subcellularLocation>
        <location evidence="1">Membrane</location>
        <topology evidence="1">Single-pass type I membrane protein</topology>
    </subcellularLocation>
</comment>
<evidence type="ECO:0000256" key="9">
    <source>
        <dbReference type="ARBA" id="ARBA00023136"/>
    </source>
</evidence>
<evidence type="ECO:0000256" key="6">
    <source>
        <dbReference type="ARBA" id="ARBA00022982"/>
    </source>
</evidence>
<evidence type="ECO:0000256" key="7">
    <source>
        <dbReference type="ARBA" id="ARBA00022989"/>
    </source>
</evidence>
<accession>A0AAD3NNU8</accession>
<dbReference type="EMBL" id="BSEH01000748">
    <property type="protein sequence ID" value="GLJ59195.1"/>
    <property type="molecule type" value="Genomic_DNA"/>
</dbReference>
<evidence type="ECO:0000256" key="13">
    <source>
        <dbReference type="SAM" id="SignalP"/>
    </source>
</evidence>
<feature type="chain" id="PRO_5042441025" description="Phytocyanin domain-containing protein" evidence="13">
    <location>
        <begin position="25"/>
        <end position="179"/>
    </location>
</feature>
<dbReference type="Gene3D" id="2.60.40.420">
    <property type="entry name" value="Cupredoxins - blue copper proteins"/>
    <property type="match status" value="1"/>
</dbReference>
<dbReference type="PANTHER" id="PTHR33021:SF193">
    <property type="entry name" value="OS06G0218600 PROTEIN"/>
    <property type="match status" value="1"/>
</dbReference>
<keyword evidence="8" id="KW-0186">Copper</keyword>
<evidence type="ECO:0000256" key="12">
    <source>
        <dbReference type="SAM" id="MobiDB-lite"/>
    </source>
</evidence>
<dbReference type="GO" id="GO:0009610">
    <property type="term" value="P:response to symbiotic fungus"/>
    <property type="evidence" value="ECO:0007669"/>
    <property type="project" value="UniProtKB-ARBA"/>
</dbReference>
<dbReference type="AlphaFoldDB" id="A0AAD3NNU8"/>
<keyword evidence="11" id="KW-0325">Glycoprotein</keyword>
<dbReference type="PANTHER" id="PTHR33021">
    <property type="entry name" value="BLUE COPPER PROTEIN"/>
    <property type="match status" value="1"/>
</dbReference>
<keyword evidence="6" id="KW-0249">Electron transport</keyword>
<dbReference type="PROSITE" id="PS51485">
    <property type="entry name" value="PHYTOCYANIN"/>
    <property type="match status" value="1"/>
</dbReference>
<dbReference type="InterPro" id="IPR039391">
    <property type="entry name" value="Phytocyanin-like"/>
</dbReference>
<evidence type="ECO:0000256" key="4">
    <source>
        <dbReference type="ARBA" id="ARBA00022723"/>
    </source>
</evidence>
<comment type="caution">
    <text evidence="16">The sequence shown here is derived from an EMBL/GenBank/DDBJ whole genome shotgun (WGS) entry which is preliminary data.</text>
</comment>